<dbReference type="AlphaFoldDB" id="A0A917NY93"/>
<protein>
    <submittedName>
        <fullName evidence="1">Uncharacterized protein</fullName>
    </submittedName>
</protein>
<name>A0A917NY93_9ACTN</name>
<reference evidence="1" key="2">
    <citation type="submission" date="2020-09" db="EMBL/GenBank/DDBJ databases">
        <authorList>
            <person name="Sun Q."/>
            <person name="Zhou Y."/>
        </authorList>
    </citation>
    <scope>NUCLEOTIDE SEQUENCE</scope>
    <source>
        <strain evidence="1">CGMCC 4.7272</strain>
    </source>
</reference>
<reference evidence="1" key="1">
    <citation type="journal article" date="2014" name="Int. J. Syst. Evol. Microbiol.">
        <title>Complete genome sequence of Corynebacterium casei LMG S-19264T (=DSM 44701T), isolated from a smear-ripened cheese.</title>
        <authorList>
            <consortium name="US DOE Joint Genome Institute (JGI-PGF)"/>
            <person name="Walter F."/>
            <person name="Albersmeier A."/>
            <person name="Kalinowski J."/>
            <person name="Ruckert C."/>
        </authorList>
    </citation>
    <scope>NUCLEOTIDE SEQUENCE</scope>
    <source>
        <strain evidence="1">CGMCC 4.7272</strain>
    </source>
</reference>
<sequence length="71" mass="7201">MAAWAVVAVRSVPMPVPAIRAAPVVAASRIRLRGVIALPCGVEWGDEGCGCLAAGCVPAARRQGMTGSERG</sequence>
<proteinExistence type="predicted"/>
<accession>A0A917NY93</accession>
<comment type="caution">
    <text evidence="1">The sequence shown here is derived from an EMBL/GenBank/DDBJ whole genome shotgun (WGS) entry which is preliminary data.</text>
</comment>
<evidence type="ECO:0000313" key="2">
    <source>
        <dbReference type="Proteomes" id="UP000625682"/>
    </source>
</evidence>
<dbReference type="Proteomes" id="UP000625682">
    <property type="component" value="Unassembled WGS sequence"/>
</dbReference>
<gene>
    <name evidence="1" type="ORF">GCM10012282_41320</name>
</gene>
<evidence type="ECO:0000313" key="1">
    <source>
        <dbReference type="EMBL" id="GGJ40358.1"/>
    </source>
</evidence>
<dbReference type="EMBL" id="BMMU01000013">
    <property type="protein sequence ID" value="GGJ40358.1"/>
    <property type="molecule type" value="Genomic_DNA"/>
</dbReference>
<keyword evidence="2" id="KW-1185">Reference proteome</keyword>
<organism evidence="1 2">
    <name type="scientific">Streptomyces lacrimifluminis</name>
    <dbReference type="NCBI Taxonomy" id="1500077"/>
    <lineage>
        <taxon>Bacteria</taxon>
        <taxon>Bacillati</taxon>
        <taxon>Actinomycetota</taxon>
        <taxon>Actinomycetes</taxon>
        <taxon>Kitasatosporales</taxon>
        <taxon>Streptomycetaceae</taxon>
        <taxon>Streptomyces</taxon>
    </lineage>
</organism>